<evidence type="ECO:0008006" key="5">
    <source>
        <dbReference type="Google" id="ProtNLM"/>
    </source>
</evidence>
<comment type="similarity">
    <text evidence="1 2">Belongs to the enoyl-CoA hydratase/isomerase family.</text>
</comment>
<reference evidence="3 4" key="1">
    <citation type="journal article" date="2018" name="Int. J. Syst. Evol. Microbiol.">
        <title>Planococcus salinus sp. nov., a moderately halophilic bacterium isolated from a saline-alkali soil.</title>
        <authorList>
            <person name="Gan L."/>
        </authorList>
    </citation>
    <scope>NUCLEOTIDE SEQUENCE [LARGE SCALE GENOMIC DNA]</scope>
    <source>
        <strain evidence="3 4">LCB217</strain>
    </source>
</reference>
<dbReference type="SUPFAM" id="SSF52096">
    <property type="entry name" value="ClpP/crotonase"/>
    <property type="match status" value="1"/>
</dbReference>
<dbReference type="Gene3D" id="1.10.12.10">
    <property type="entry name" value="Lyase 2-enoyl-coa Hydratase, Chain A, domain 2"/>
    <property type="match status" value="1"/>
</dbReference>
<dbReference type="Pfam" id="PF00378">
    <property type="entry name" value="ECH_1"/>
    <property type="match status" value="1"/>
</dbReference>
<dbReference type="CDD" id="cd06558">
    <property type="entry name" value="crotonase-like"/>
    <property type="match status" value="1"/>
</dbReference>
<keyword evidence="4" id="KW-1185">Reference proteome</keyword>
<proteinExistence type="inferred from homology"/>
<dbReference type="AlphaFoldDB" id="A0A3M8P5G6"/>
<dbReference type="PROSITE" id="PS00166">
    <property type="entry name" value="ENOYL_COA_HYDRATASE"/>
    <property type="match status" value="1"/>
</dbReference>
<evidence type="ECO:0000313" key="3">
    <source>
        <dbReference type="EMBL" id="RNF38928.1"/>
    </source>
</evidence>
<dbReference type="GO" id="GO:0003824">
    <property type="term" value="F:catalytic activity"/>
    <property type="evidence" value="ECO:0007669"/>
    <property type="project" value="InterPro"/>
</dbReference>
<evidence type="ECO:0000256" key="2">
    <source>
        <dbReference type="RuleBase" id="RU003707"/>
    </source>
</evidence>
<dbReference type="Proteomes" id="UP000275473">
    <property type="component" value="Unassembled WGS sequence"/>
</dbReference>
<dbReference type="EMBL" id="RIAX01000009">
    <property type="protein sequence ID" value="RNF38928.1"/>
    <property type="molecule type" value="Genomic_DNA"/>
</dbReference>
<protein>
    <recommendedName>
        <fullName evidence="5">Enoyl-CoA hydratase/isomerase family protein</fullName>
    </recommendedName>
</protein>
<dbReference type="PANTHER" id="PTHR43459">
    <property type="entry name" value="ENOYL-COA HYDRATASE"/>
    <property type="match status" value="1"/>
</dbReference>
<dbReference type="InterPro" id="IPR018376">
    <property type="entry name" value="Enoyl-CoA_hyd/isom_CS"/>
</dbReference>
<dbReference type="InterPro" id="IPR029045">
    <property type="entry name" value="ClpP/crotonase-like_dom_sf"/>
</dbReference>
<dbReference type="Gene3D" id="3.90.226.10">
    <property type="entry name" value="2-enoyl-CoA Hydratase, Chain A, domain 1"/>
    <property type="match status" value="1"/>
</dbReference>
<evidence type="ECO:0000256" key="1">
    <source>
        <dbReference type="ARBA" id="ARBA00005254"/>
    </source>
</evidence>
<comment type="caution">
    <text evidence="3">The sequence shown here is derived from an EMBL/GenBank/DDBJ whole genome shotgun (WGS) entry which is preliminary data.</text>
</comment>
<sequence>MQMETGVKCEIKNHVAVLTLANPSELNAITIEMREEFLKLLDELEQSDEVKAVVLKGSEGNFCSGSSVKGMGKRTVLETFDHMDVFSSVIMKIHHMKKIVISMVEGYAVGAGFSLALAADIVYAAEDAKFGLAFNKLGLIPDCGLNYFLPQLVGPYKAKEWILSGSMIKAQEAKENGVVNEIFPTEQLLAEVMEKAERFAAGPYYTNMMTKDLINQSSQRTLKETLEAERFAQTILQQTEDHKEGVNAFRNKEKPVFTGK</sequence>
<dbReference type="InterPro" id="IPR014748">
    <property type="entry name" value="Enoyl-CoA_hydra_C"/>
</dbReference>
<dbReference type="PANTHER" id="PTHR43459:SF1">
    <property type="entry name" value="EG:BACN32G11.4 PROTEIN"/>
    <property type="match status" value="1"/>
</dbReference>
<accession>A0A3M8P5G6</accession>
<gene>
    <name evidence="3" type="ORF">EEX84_12480</name>
</gene>
<name>A0A3M8P5G6_9BACL</name>
<dbReference type="InterPro" id="IPR001753">
    <property type="entry name" value="Enoyl-CoA_hydra/iso"/>
</dbReference>
<evidence type="ECO:0000313" key="4">
    <source>
        <dbReference type="Proteomes" id="UP000275473"/>
    </source>
</evidence>
<organism evidence="3 4">
    <name type="scientific">Planococcus salinus</name>
    <dbReference type="NCBI Taxonomy" id="1848460"/>
    <lineage>
        <taxon>Bacteria</taxon>
        <taxon>Bacillati</taxon>
        <taxon>Bacillota</taxon>
        <taxon>Bacilli</taxon>
        <taxon>Bacillales</taxon>
        <taxon>Caryophanaceae</taxon>
        <taxon>Planococcus</taxon>
    </lineage>
</organism>